<evidence type="ECO:0000256" key="9">
    <source>
        <dbReference type="ARBA" id="ARBA00047412"/>
    </source>
</evidence>
<evidence type="ECO:0000256" key="3">
    <source>
        <dbReference type="ARBA" id="ARBA00022576"/>
    </source>
</evidence>
<evidence type="ECO:0000313" key="12">
    <source>
        <dbReference type="Proteomes" id="UP000593567"/>
    </source>
</evidence>
<dbReference type="PANTHER" id="PTHR11751">
    <property type="entry name" value="ALANINE AMINOTRANSFERASE"/>
    <property type="match status" value="1"/>
</dbReference>
<feature type="domain" description="Aminotransferase class I/classII large" evidence="10">
    <location>
        <begin position="141"/>
        <end position="504"/>
    </location>
</feature>
<gene>
    <name evidence="11" type="ORF">EB796_010493</name>
</gene>
<dbReference type="CDD" id="cd00609">
    <property type="entry name" value="AAT_like"/>
    <property type="match status" value="1"/>
</dbReference>
<comment type="subunit">
    <text evidence="2">Homodimer.</text>
</comment>
<evidence type="ECO:0000256" key="8">
    <source>
        <dbReference type="ARBA" id="ARBA00026106"/>
    </source>
</evidence>
<keyword evidence="3" id="KW-0032">Aminotransferase</keyword>
<comment type="caution">
    <text evidence="11">The sequence shown here is derived from an EMBL/GenBank/DDBJ whole genome shotgun (WGS) entry which is preliminary data.</text>
</comment>
<sequence>MTNTVEMWSVRGVFSLTGRVRHAAQQSNLSRPRGINAQRRGAKVLTLDTMNPNVKKMEYAVRGPIVQRAVQIQDELNSGTKKPFEEVVRANIGDCHATGQQPLTFIRQVLALCTYPELLKDDKFPADAKDRAERILDDCGGRSMGAYTESGGIRVIRQDVAEYIRQRDGFESNWESISFSTGASESIKSILELLNTTGPNGEQTGVMVPIPQYPLYSATLAEYNMFQIGYFLDEDNHWSLTNKELQRSLEAAKSQCLPKAIVVINPGNPTGQVLSKANIQDIIKFAKKEGLFILADEVYQQNVYAEGCEFHSFKKVLCEMGKDYSDVQLASFMSTSKGFMGECGLRGGYCEVMHIDDEVMLMFNKLNSAKLCSNTHGQAAMECVVNPPKPSEPSYELFTQEKNDVLKSLRAKASIVKETFDSIDGVSCNAIQGSMYCFPQLDLPQKLVDHAKSKNMHPDAFYCFELLENTGLCVVPGSGFGQVDGTHHFRCTILPQEEQFRSVMKRFETFHNDFMKQWR</sequence>
<dbReference type="GO" id="GO:0004021">
    <property type="term" value="F:L-alanine:2-oxoglutarate aminotransferase activity"/>
    <property type="evidence" value="ECO:0007669"/>
    <property type="project" value="UniProtKB-EC"/>
</dbReference>
<dbReference type="SUPFAM" id="SSF53383">
    <property type="entry name" value="PLP-dependent transferases"/>
    <property type="match status" value="1"/>
</dbReference>
<dbReference type="EC" id="2.6.1.2" evidence="8"/>
<comment type="catalytic activity">
    <reaction evidence="9">
        <text>L-alanine + 2-oxoglutarate = pyruvate + L-glutamate</text>
        <dbReference type="Rhea" id="RHEA:19453"/>
        <dbReference type="ChEBI" id="CHEBI:15361"/>
        <dbReference type="ChEBI" id="CHEBI:16810"/>
        <dbReference type="ChEBI" id="CHEBI:29985"/>
        <dbReference type="ChEBI" id="CHEBI:57972"/>
        <dbReference type="EC" id="2.6.1.2"/>
    </reaction>
</comment>
<protein>
    <recommendedName>
        <fullName evidence="8">alanine transaminase</fullName>
        <ecNumber evidence="8">2.6.1.2</ecNumber>
    </recommendedName>
</protein>
<comment type="similarity">
    <text evidence="7">Belongs to the class-I pyridoxal-phosphate-dependent aminotransferase family. Alanine aminotransferase subfamily.</text>
</comment>
<evidence type="ECO:0000256" key="5">
    <source>
        <dbReference type="ARBA" id="ARBA00022898"/>
    </source>
</evidence>
<keyword evidence="5" id="KW-0663">Pyridoxal phosphate</keyword>
<keyword evidence="4" id="KW-0808">Transferase</keyword>
<dbReference type="FunFam" id="3.40.640.10:FF:000012">
    <property type="entry name" value="alanine aminotransferase 2"/>
    <property type="match status" value="1"/>
</dbReference>
<evidence type="ECO:0000256" key="1">
    <source>
        <dbReference type="ARBA" id="ARBA00001933"/>
    </source>
</evidence>
<dbReference type="Gene3D" id="3.90.1150.10">
    <property type="entry name" value="Aspartate Aminotransferase, domain 1"/>
    <property type="match status" value="1"/>
</dbReference>
<comment type="cofactor">
    <cofactor evidence="1">
        <name>pyridoxal 5'-phosphate</name>
        <dbReference type="ChEBI" id="CHEBI:597326"/>
    </cofactor>
</comment>
<dbReference type="FunFam" id="1.10.287.1970:FF:000001">
    <property type="entry name" value="Alanine aminotransferase 2"/>
    <property type="match status" value="1"/>
</dbReference>
<evidence type="ECO:0000256" key="2">
    <source>
        <dbReference type="ARBA" id="ARBA00011738"/>
    </source>
</evidence>
<dbReference type="Pfam" id="PF00155">
    <property type="entry name" value="Aminotran_1_2"/>
    <property type="match status" value="1"/>
</dbReference>
<dbReference type="FunFam" id="3.90.1150.10:FF:000010">
    <property type="entry name" value="Alanine aminotransferase 2"/>
    <property type="match status" value="1"/>
</dbReference>
<dbReference type="Proteomes" id="UP000593567">
    <property type="component" value="Unassembled WGS sequence"/>
</dbReference>
<evidence type="ECO:0000256" key="4">
    <source>
        <dbReference type="ARBA" id="ARBA00022679"/>
    </source>
</evidence>
<dbReference type="GO" id="GO:0030170">
    <property type="term" value="F:pyridoxal phosphate binding"/>
    <property type="evidence" value="ECO:0007669"/>
    <property type="project" value="InterPro"/>
</dbReference>
<dbReference type="InterPro" id="IPR015422">
    <property type="entry name" value="PyrdxlP-dep_Trfase_small"/>
</dbReference>
<dbReference type="Gene3D" id="3.40.640.10">
    <property type="entry name" value="Type I PLP-dependent aspartate aminotransferase-like (Major domain)"/>
    <property type="match status" value="1"/>
</dbReference>
<dbReference type="EMBL" id="VXIV02001632">
    <property type="protein sequence ID" value="KAF6031257.1"/>
    <property type="molecule type" value="Genomic_DNA"/>
</dbReference>
<evidence type="ECO:0000256" key="6">
    <source>
        <dbReference type="ARBA" id="ARBA00025708"/>
    </source>
</evidence>
<dbReference type="UniPathway" id="UPA00528">
    <property type="reaction ID" value="UER00586"/>
</dbReference>
<accession>A0A7J7JZ70</accession>
<dbReference type="InterPro" id="IPR015421">
    <property type="entry name" value="PyrdxlP-dep_Trfase_major"/>
</dbReference>
<evidence type="ECO:0000256" key="7">
    <source>
        <dbReference type="ARBA" id="ARBA00025785"/>
    </source>
</evidence>
<keyword evidence="12" id="KW-1185">Reference proteome</keyword>
<organism evidence="11 12">
    <name type="scientific">Bugula neritina</name>
    <name type="common">Brown bryozoan</name>
    <name type="synonym">Sertularia neritina</name>
    <dbReference type="NCBI Taxonomy" id="10212"/>
    <lineage>
        <taxon>Eukaryota</taxon>
        <taxon>Metazoa</taxon>
        <taxon>Spiralia</taxon>
        <taxon>Lophotrochozoa</taxon>
        <taxon>Bryozoa</taxon>
        <taxon>Gymnolaemata</taxon>
        <taxon>Cheilostomatida</taxon>
        <taxon>Flustrina</taxon>
        <taxon>Buguloidea</taxon>
        <taxon>Bugulidae</taxon>
        <taxon>Bugula</taxon>
    </lineage>
</organism>
<dbReference type="GO" id="GO:0042853">
    <property type="term" value="P:L-alanine catabolic process"/>
    <property type="evidence" value="ECO:0007669"/>
    <property type="project" value="UniProtKB-UniPathway"/>
</dbReference>
<dbReference type="OrthoDB" id="1732682at2759"/>
<evidence type="ECO:0000313" key="11">
    <source>
        <dbReference type="EMBL" id="KAF6031257.1"/>
    </source>
</evidence>
<evidence type="ECO:0000259" key="10">
    <source>
        <dbReference type="Pfam" id="PF00155"/>
    </source>
</evidence>
<name>A0A7J7JZ70_BUGNE</name>
<dbReference type="PANTHER" id="PTHR11751:SF29">
    <property type="entry name" value="ALANINE TRANSAMINASE"/>
    <property type="match status" value="1"/>
</dbReference>
<dbReference type="InterPro" id="IPR015424">
    <property type="entry name" value="PyrdxlP-dep_Trfase"/>
</dbReference>
<dbReference type="AlphaFoldDB" id="A0A7J7JZ70"/>
<dbReference type="InterPro" id="IPR004839">
    <property type="entry name" value="Aminotransferase_I/II_large"/>
</dbReference>
<comment type="pathway">
    <text evidence="6">Amino-acid degradation; L-alanine degradation via transaminase pathway; pyruvate from L-alanine: step 1/1.</text>
</comment>
<dbReference type="InterPro" id="IPR045088">
    <property type="entry name" value="ALAT1/2-like"/>
</dbReference>
<proteinExistence type="inferred from homology"/>
<dbReference type="Gene3D" id="1.10.287.1970">
    <property type="match status" value="1"/>
</dbReference>
<reference evidence="11" key="1">
    <citation type="submission" date="2020-06" db="EMBL/GenBank/DDBJ databases">
        <title>Draft genome of Bugula neritina, a colonial animal packing powerful symbionts and potential medicines.</title>
        <authorList>
            <person name="Rayko M."/>
        </authorList>
    </citation>
    <scope>NUCLEOTIDE SEQUENCE [LARGE SCALE GENOMIC DNA]</scope>
    <source>
        <strain evidence="11">Kwan_BN1</strain>
    </source>
</reference>